<comment type="caution">
    <text evidence="2">The sequence shown here is derived from an EMBL/GenBank/DDBJ whole genome shotgun (WGS) entry which is preliminary data.</text>
</comment>
<dbReference type="AlphaFoldDB" id="A0A931H9A8"/>
<feature type="region of interest" description="Disordered" evidence="1">
    <location>
        <begin position="377"/>
        <end position="402"/>
    </location>
</feature>
<protein>
    <submittedName>
        <fullName evidence="2">DUF3089 domain-containing protein</fullName>
    </submittedName>
</protein>
<proteinExistence type="predicted"/>
<dbReference type="Gene3D" id="3.40.50.1820">
    <property type="entry name" value="alpha/beta hydrolase"/>
    <property type="match status" value="1"/>
</dbReference>
<dbReference type="Proteomes" id="UP000617634">
    <property type="component" value="Unassembled WGS sequence"/>
</dbReference>
<evidence type="ECO:0000313" key="2">
    <source>
        <dbReference type="EMBL" id="MBH0111725.1"/>
    </source>
</evidence>
<name>A0A931H9A8_9SPHN</name>
<organism evidence="2 3">
    <name type="scientific">Novosphingobium aureum</name>
    <dbReference type="NCBI Taxonomy" id="2792964"/>
    <lineage>
        <taxon>Bacteria</taxon>
        <taxon>Pseudomonadati</taxon>
        <taxon>Pseudomonadota</taxon>
        <taxon>Alphaproteobacteria</taxon>
        <taxon>Sphingomonadales</taxon>
        <taxon>Sphingomonadaceae</taxon>
        <taxon>Novosphingobium</taxon>
    </lineage>
</organism>
<dbReference type="InterPro" id="IPR029058">
    <property type="entry name" value="AB_hydrolase_fold"/>
</dbReference>
<gene>
    <name evidence="2" type="ORF">I5E68_02015</name>
</gene>
<accession>A0A931H9A8</accession>
<keyword evidence="3" id="KW-1185">Reference proteome</keyword>
<dbReference type="EMBL" id="JADZGI010000001">
    <property type="protein sequence ID" value="MBH0111725.1"/>
    <property type="molecule type" value="Genomic_DNA"/>
</dbReference>
<dbReference type="InterPro" id="IPR021440">
    <property type="entry name" value="DUF3089"/>
</dbReference>
<sequence>MARKFLYVVAVLLVLFVAGRLALTFFAEDLTELTFVPGGDFEALEPLPGNVWDKPAMWISGPLAAQGHGTDWSDPAAWLPTGASEPPRGTQRAAVFFIHPTSFLEKSAWNAPLENSEANDRAALFVQAMGSAFTSAGTVWSPRYRQATIGAFFTDRPDAQEALDLAYRDIESAFAVFAARNPRGPIVLVGHSQGALLLRRLLRDHVANTPLAPRIAAAYLAGWPVSLEHDLPAMGLPACTSDDQSNCVLSWLSVADPADTQMLLKGYARRPGLDGKPLAGSAFLCTNPLTGSQDGQSGAAANLGTLVPDFAKRTGTLEPQVVPAGCGMDGFLHIGAPPKLDMGEYVMPGNNYHVYDITLFWENLRGDVRKRLTAWTAEQDRAPPELSGRLPRSPQEPSETLP</sequence>
<reference evidence="2" key="1">
    <citation type="submission" date="2020-11" db="EMBL/GenBank/DDBJ databases">
        <title>Novosphingobium aureum sp. nov., a marine bacterium isolated from sediment of a salt flat.</title>
        <authorList>
            <person name="Yoo Y."/>
            <person name="Kim J.-J."/>
        </authorList>
    </citation>
    <scope>NUCLEOTIDE SEQUENCE</scope>
    <source>
        <strain evidence="2">YJ-S2-02</strain>
    </source>
</reference>
<evidence type="ECO:0000256" key="1">
    <source>
        <dbReference type="SAM" id="MobiDB-lite"/>
    </source>
</evidence>
<evidence type="ECO:0000313" key="3">
    <source>
        <dbReference type="Proteomes" id="UP000617634"/>
    </source>
</evidence>
<dbReference type="SUPFAM" id="SSF53474">
    <property type="entry name" value="alpha/beta-Hydrolases"/>
    <property type="match status" value="1"/>
</dbReference>
<dbReference type="Pfam" id="PF11288">
    <property type="entry name" value="DUF3089"/>
    <property type="match status" value="1"/>
</dbReference>
<dbReference type="RefSeq" id="WP_197160273.1">
    <property type="nucleotide sequence ID" value="NZ_JADZGI010000001.1"/>
</dbReference>